<dbReference type="Proteomes" id="UP000705983">
    <property type="component" value="Unassembled WGS sequence"/>
</dbReference>
<proteinExistence type="predicted"/>
<evidence type="ECO:0000313" key="1">
    <source>
        <dbReference type="EMBL" id="MBM9433315.1"/>
    </source>
</evidence>
<comment type="caution">
    <text evidence="1">The sequence shown here is derived from an EMBL/GenBank/DDBJ whole genome shotgun (WGS) entry which is preliminary data.</text>
</comment>
<name>A0ABS2TF87_9ACTO</name>
<sequence>MNHAQRLAHARDVLHRAETASGLSKTEDKEGWQTPEVLSTVLPALTPGVLAVVGSSTILLALAGHASSQGAWVALVGLPLIGWGAAVDHGLDLTRTAHIPAPGARAAEVLTALADGFDILVVGDLALTARDQRALAQRVRTRDTTILAAEWSTGASVLRVESAGSSGYDAGVGHLASTRFTVSSGSRHATCLWTAHGLTSAPRLLRAVASC</sequence>
<organism evidence="1 2">
    <name type="scientific">Flaviflexus equikiangi</name>
    <dbReference type="NCBI Taxonomy" id="2758573"/>
    <lineage>
        <taxon>Bacteria</taxon>
        <taxon>Bacillati</taxon>
        <taxon>Actinomycetota</taxon>
        <taxon>Actinomycetes</taxon>
        <taxon>Actinomycetales</taxon>
        <taxon>Actinomycetaceae</taxon>
        <taxon>Flaviflexus</taxon>
    </lineage>
</organism>
<protein>
    <submittedName>
        <fullName evidence="1">Uncharacterized protein</fullName>
    </submittedName>
</protein>
<accession>A0ABS2TF87</accession>
<dbReference type="EMBL" id="JAFFJS010000003">
    <property type="protein sequence ID" value="MBM9433315.1"/>
    <property type="molecule type" value="Genomic_DNA"/>
</dbReference>
<keyword evidence="2" id="KW-1185">Reference proteome</keyword>
<reference evidence="2" key="1">
    <citation type="submission" date="2021-02" db="EMBL/GenBank/DDBJ databases">
        <title>Leucobacter sp. CX169.</title>
        <authorList>
            <person name="Cheng Y."/>
        </authorList>
    </citation>
    <scope>NUCLEOTIDE SEQUENCE [LARGE SCALE GENOMIC DNA]</scope>
    <source>
        <strain evidence="2">JY899</strain>
    </source>
</reference>
<dbReference type="RefSeq" id="WP_182174310.1">
    <property type="nucleotide sequence ID" value="NZ_CP059676.1"/>
</dbReference>
<evidence type="ECO:0000313" key="2">
    <source>
        <dbReference type="Proteomes" id="UP000705983"/>
    </source>
</evidence>
<gene>
    <name evidence="1" type="ORF">JVW63_06340</name>
</gene>